<dbReference type="Proteomes" id="UP000179786">
    <property type="component" value="Unassembled WGS sequence"/>
</dbReference>
<evidence type="ECO:0000313" key="1">
    <source>
        <dbReference type="EMBL" id="OHU92188.1"/>
    </source>
</evidence>
<dbReference type="PANTHER" id="PTHR48100">
    <property type="entry name" value="BROAD-SPECIFICITY PHOSPHATASE YOR283W-RELATED"/>
    <property type="match status" value="1"/>
</dbReference>
<dbReference type="InterPro" id="IPR050275">
    <property type="entry name" value="PGM_Phosphatase"/>
</dbReference>
<proteinExistence type="predicted"/>
<name>A0A1S1MYM5_9GAMM</name>
<dbReference type="RefSeq" id="WP_070983990.1">
    <property type="nucleotide sequence ID" value="NZ_MKJU01000022.1"/>
</dbReference>
<dbReference type="SMART" id="SM00855">
    <property type="entry name" value="PGAM"/>
    <property type="match status" value="1"/>
</dbReference>
<organism evidence="1 2">
    <name type="scientific">Pseudoalteromonas amylolytica</name>
    <dbReference type="NCBI Taxonomy" id="1859457"/>
    <lineage>
        <taxon>Bacteria</taxon>
        <taxon>Pseudomonadati</taxon>
        <taxon>Pseudomonadota</taxon>
        <taxon>Gammaproteobacteria</taxon>
        <taxon>Alteromonadales</taxon>
        <taxon>Pseudoalteromonadaceae</taxon>
        <taxon>Pseudoalteromonas</taxon>
    </lineage>
</organism>
<dbReference type="AlphaFoldDB" id="A0A1S1MYM5"/>
<protein>
    <submittedName>
        <fullName evidence="1">Phosphohistidine phosphatase SixA</fullName>
    </submittedName>
</protein>
<dbReference type="NCBIfam" id="TIGR00249">
    <property type="entry name" value="sixA"/>
    <property type="match status" value="1"/>
</dbReference>
<gene>
    <name evidence="1" type="ORF">BET10_07665</name>
</gene>
<reference evidence="1 2" key="1">
    <citation type="submission" date="2016-09" db="EMBL/GenBank/DDBJ databases">
        <title>Pseudoalteromonas amylolytica sp. nov., isolated from the surface seawater.</title>
        <authorList>
            <person name="Wu Y.-H."/>
            <person name="Cheng H."/>
            <person name="Jin X.-B."/>
            <person name="Wang C.-S."/>
            <person name="Xu X.-W."/>
        </authorList>
    </citation>
    <scope>NUCLEOTIDE SEQUENCE [LARGE SCALE GENOMIC DNA]</scope>
    <source>
        <strain evidence="1 2">JW1</strain>
    </source>
</reference>
<dbReference type="InterPro" id="IPR013078">
    <property type="entry name" value="His_Pase_superF_clade-1"/>
</dbReference>
<dbReference type="PANTHER" id="PTHR48100:SF15">
    <property type="entry name" value="SEDOHEPTULOSE 1,7-BISPHOSPHATASE"/>
    <property type="match status" value="1"/>
</dbReference>
<dbReference type="STRING" id="1859457.BET10_07665"/>
<dbReference type="OrthoDB" id="92610at2"/>
<dbReference type="Pfam" id="PF00300">
    <property type="entry name" value="His_Phos_1"/>
    <property type="match status" value="1"/>
</dbReference>
<dbReference type="CDD" id="cd07067">
    <property type="entry name" value="HP_PGM_like"/>
    <property type="match status" value="1"/>
</dbReference>
<dbReference type="SUPFAM" id="SSF53254">
    <property type="entry name" value="Phosphoglycerate mutase-like"/>
    <property type="match status" value="1"/>
</dbReference>
<keyword evidence="2" id="KW-1185">Reference proteome</keyword>
<dbReference type="InterPro" id="IPR004449">
    <property type="entry name" value="SixA"/>
</dbReference>
<dbReference type="GO" id="GO:0005737">
    <property type="term" value="C:cytoplasm"/>
    <property type="evidence" value="ECO:0007669"/>
    <property type="project" value="InterPro"/>
</dbReference>
<comment type="caution">
    <text evidence="1">The sequence shown here is derived from an EMBL/GenBank/DDBJ whole genome shotgun (WGS) entry which is preliminary data.</text>
</comment>
<dbReference type="EMBL" id="MKJU01000022">
    <property type="protein sequence ID" value="OHU92188.1"/>
    <property type="molecule type" value="Genomic_DNA"/>
</dbReference>
<sequence>MKTILIMRHGEAVPMQVNDEARPLTERGIKQAKEMAWWLKGHFKPQAALVSPYTRAQQTAQQVLAINDFSYVEICKDVIPTGNAAFAIDYLETLISLNEHLDVWLVVAHMPIVSYLVEQLCPGNSPIFNTAAIAVIEYDEVTQQGVFKSMNSPSL</sequence>
<dbReference type="GO" id="GO:0101006">
    <property type="term" value="F:protein histidine phosphatase activity"/>
    <property type="evidence" value="ECO:0007669"/>
    <property type="project" value="InterPro"/>
</dbReference>
<dbReference type="InterPro" id="IPR029033">
    <property type="entry name" value="His_PPase_superfam"/>
</dbReference>
<dbReference type="Gene3D" id="3.40.50.1240">
    <property type="entry name" value="Phosphoglycerate mutase-like"/>
    <property type="match status" value="1"/>
</dbReference>
<dbReference type="GO" id="GO:0070297">
    <property type="term" value="P:regulation of phosphorelay signal transduction system"/>
    <property type="evidence" value="ECO:0007669"/>
    <property type="project" value="TreeGrafter"/>
</dbReference>
<evidence type="ECO:0000313" key="2">
    <source>
        <dbReference type="Proteomes" id="UP000179786"/>
    </source>
</evidence>
<accession>A0A1S1MYM5</accession>